<dbReference type="OrthoDB" id="9145918at2"/>
<dbReference type="KEGG" id="pin:Ping_2584"/>
<dbReference type="STRING" id="357804.Ping_2584"/>
<gene>
    <name evidence="1" type="ordered locus">Ping_2584</name>
</gene>
<organism evidence="1 2">
    <name type="scientific">Psychromonas ingrahamii (strain DSM 17664 / CCUG 51855 / 37)</name>
    <dbReference type="NCBI Taxonomy" id="357804"/>
    <lineage>
        <taxon>Bacteria</taxon>
        <taxon>Pseudomonadati</taxon>
        <taxon>Pseudomonadota</taxon>
        <taxon>Gammaproteobacteria</taxon>
        <taxon>Alteromonadales</taxon>
        <taxon>Psychromonadaceae</taxon>
        <taxon>Psychromonas</taxon>
    </lineage>
</organism>
<name>A1SXT9_PSYIN</name>
<keyword evidence="2" id="KW-1185">Reference proteome</keyword>
<dbReference type="Proteomes" id="UP000000639">
    <property type="component" value="Chromosome"/>
</dbReference>
<dbReference type="AlphaFoldDB" id="A1SXT9"/>
<evidence type="ECO:0000313" key="1">
    <source>
        <dbReference type="EMBL" id="ABM04304.1"/>
    </source>
</evidence>
<reference evidence="1 2" key="1">
    <citation type="submission" date="2007-01" db="EMBL/GenBank/DDBJ databases">
        <title>Complete sequence of Psychromonas ingrahamii 37.</title>
        <authorList>
            <consortium name="US DOE Joint Genome Institute"/>
            <person name="Copeland A."/>
            <person name="Lucas S."/>
            <person name="Lapidus A."/>
            <person name="Barry K."/>
            <person name="Detter J.C."/>
            <person name="Glavina del Rio T."/>
            <person name="Hammon N."/>
            <person name="Israni S."/>
            <person name="Dalin E."/>
            <person name="Tice H."/>
            <person name="Pitluck S."/>
            <person name="Thompson L.S."/>
            <person name="Brettin T."/>
            <person name="Bruce D."/>
            <person name="Han C."/>
            <person name="Tapia R."/>
            <person name="Schmutz J."/>
            <person name="Larimer F."/>
            <person name="Land M."/>
            <person name="Hauser L."/>
            <person name="Kyrpides N."/>
            <person name="Ivanova N."/>
            <person name="Staley J."/>
            <person name="Richardson P."/>
        </authorList>
    </citation>
    <scope>NUCLEOTIDE SEQUENCE [LARGE SCALE GENOMIC DNA]</scope>
    <source>
        <strain evidence="1 2">37</strain>
    </source>
</reference>
<protein>
    <submittedName>
        <fullName evidence="1">Uncharacterized protein</fullName>
    </submittedName>
</protein>
<dbReference type="RefSeq" id="WP_011770862.1">
    <property type="nucleotide sequence ID" value="NC_008709.1"/>
</dbReference>
<accession>A1SXT9</accession>
<evidence type="ECO:0000313" key="2">
    <source>
        <dbReference type="Proteomes" id="UP000000639"/>
    </source>
</evidence>
<sequence>MDASTYIALSNSFREDLKVVVDKKGKCSKNDLIAYFAYELFSIQEFDKEFFDTTLQLLSGKYNTNALEENDVREIFPFDIPRNSKGAYTKLCNVIFCLYANAAKKKIIELPIHARLGDVFTNNPHQIYTTLFSFCLPKIAMDIINISTKARYEKSKELIDLVDPIHDNRKYKTFNKTCLNFAAYLIRFGIDDIKDINVKHLNAHRIEIIKSSQGNLSLKPILGYFDEYYNTDLQDEYIKESYENMGIGVGVKHVKDELHLNYRMEQFQSAKNIAGLLINDQAKVLIFTVKPTNVDFSGIKIDVTSLNNFTPEDQNNKWLLSQNDFLHQKKFEANTKKSLKSKLAYFNAYLFGYLPAFFYKHPETCFKFPSTPEEFHKYVFVEFSTVVDSSINAKELEKIYPMSIHDFIAKVSNYKKNDVTENNNLHRDIIGTIHRYFDYITASFSSLKGFNIKANPIEKNSNIGTALKGSVKQRFDVNYWIRYRLFTKEVCKIMLLDTCNKIEFFFRDASEPYLLSQAVAVRKEVEEFTGIKVSEVEYNEKEKCIYVDREIDLFDGNILKIKKLDYGSFTQRSSWLGNRKFPIKHLDYQRQFNVLLACYAGQRASNGMWLDTDSFDAIYDGKTTEGLVPLYINTDKVNSGGMESNVPYEVFNLLRLVRKIRNFNTHTSFTEGVFYQNNPNSEFGIIKPLLQTTETNSDIVYNLSMPLQQFEACLTDSDLEFESTNFYAPLKTPGIDFLYYKRLNRTPRHATYKIINAPGEEAVSFTPIAIKSAHTIHALRTELVSIFSVLTDDKAITKMFTGQSDETQAYYTTNTPEQELAIREITDKQRADLGVNVISVKDTSISFDEIAKSVVEKTFSKQFGGISNFAPSGQTSGIEEIENISVNEIALNPTHICPYNNICPSAIVREIGEKNCHVCYKAIVVKKHRPAIAATIRMIVDEIKELYIKIKRDGILSSDLVFIQHEILQKAKRASAWKVRTDFLRNMDITGDPNHQFKEVIPNSIKARLLARLKEVDGSPMLQSNLLIQMASRLSRRLMTNMSKMDISIDDLEHGLELNPIKYTLKNLEMLAELEGKTVLELMENTRITEDKIGLELFE</sequence>
<dbReference type="HOGENOM" id="CLU_283403_0_0_6"/>
<proteinExistence type="predicted"/>
<dbReference type="EMBL" id="CP000510">
    <property type="protein sequence ID" value="ABM04304.1"/>
    <property type="molecule type" value="Genomic_DNA"/>
</dbReference>
<dbReference type="eggNOG" id="ENOG5033PRP">
    <property type="taxonomic scope" value="Bacteria"/>
</dbReference>